<gene>
    <name evidence="1" type="ORF">DI487_15420</name>
</gene>
<evidence type="ECO:0000313" key="1">
    <source>
        <dbReference type="EMBL" id="AWM15103.1"/>
    </source>
</evidence>
<proteinExistence type="predicted"/>
<accession>A0A2U8QY63</accession>
<organism evidence="1 2">
    <name type="scientific">Flavobacterium sediminis</name>
    <dbReference type="NCBI Taxonomy" id="2201181"/>
    <lineage>
        <taxon>Bacteria</taxon>
        <taxon>Pseudomonadati</taxon>
        <taxon>Bacteroidota</taxon>
        <taxon>Flavobacteriia</taxon>
        <taxon>Flavobacteriales</taxon>
        <taxon>Flavobacteriaceae</taxon>
        <taxon>Flavobacterium</taxon>
    </lineage>
</organism>
<keyword evidence="2" id="KW-1185">Reference proteome</keyword>
<sequence>MKVNRLIPSLQAVHSTTSRILSNAVTKIVVAKKKIIAAQVLFSLLGREENFNNKNVNETKSPNAVTKL</sequence>
<dbReference type="AlphaFoldDB" id="A0A2U8QY63"/>
<reference evidence="1 2" key="1">
    <citation type="submission" date="2018-05" db="EMBL/GenBank/DDBJ databases">
        <title>Flavobacterium sp. MEBiC07310.</title>
        <authorList>
            <person name="Baek K."/>
        </authorList>
    </citation>
    <scope>NUCLEOTIDE SEQUENCE [LARGE SCALE GENOMIC DNA]</scope>
    <source>
        <strain evidence="1 2">MEBiC07310</strain>
    </source>
</reference>
<protein>
    <submittedName>
        <fullName evidence="1">Uncharacterized protein</fullName>
    </submittedName>
</protein>
<dbReference type="EMBL" id="CP029463">
    <property type="protein sequence ID" value="AWM15103.1"/>
    <property type="molecule type" value="Genomic_DNA"/>
</dbReference>
<name>A0A2U8QY63_9FLAO</name>
<dbReference type="Proteomes" id="UP000245429">
    <property type="component" value="Chromosome"/>
</dbReference>
<dbReference type="KEGG" id="fse:DI487_15420"/>
<evidence type="ECO:0000313" key="2">
    <source>
        <dbReference type="Proteomes" id="UP000245429"/>
    </source>
</evidence>